<sequence length="117" mass="13509">MVKTHKTKQIKEIGSLPEKEFKVMILKMTQNLEDKRKHGSGRHKVLFNKDLEKFKQSTINNTITEIKNTLVGINSRVSEAEQLHELEDRLVEITEAKHNKGKRIKTGQSTFSINLLI</sequence>
<keyword evidence="2" id="KW-1185">Reference proteome</keyword>
<protein>
    <recommendedName>
        <fullName evidence="3">L1 transposable element RRM domain-containing protein</fullName>
    </recommendedName>
</protein>
<proteinExistence type="predicted"/>
<dbReference type="EMBL" id="OX459941">
    <property type="protein sequence ID" value="CAI9175611.1"/>
    <property type="molecule type" value="Genomic_DNA"/>
</dbReference>
<evidence type="ECO:0008006" key="3">
    <source>
        <dbReference type="Google" id="ProtNLM"/>
    </source>
</evidence>
<dbReference type="Proteomes" id="UP001176941">
    <property type="component" value="Chromosome 5"/>
</dbReference>
<evidence type="ECO:0000313" key="2">
    <source>
        <dbReference type="Proteomes" id="UP001176941"/>
    </source>
</evidence>
<evidence type="ECO:0000313" key="1">
    <source>
        <dbReference type="EMBL" id="CAI9175611.1"/>
    </source>
</evidence>
<gene>
    <name evidence="1" type="ORF">MRATA1EN1_LOCUS24573</name>
</gene>
<reference evidence="1" key="1">
    <citation type="submission" date="2023-04" db="EMBL/GenBank/DDBJ databases">
        <authorList>
            <consortium name="ELIXIR-Norway"/>
        </authorList>
    </citation>
    <scope>NUCLEOTIDE SEQUENCE [LARGE SCALE GENOMIC DNA]</scope>
</reference>
<accession>A0ABN8ZRM8</accession>
<organism evidence="1 2">
    <name type="scientific">Rangifer tarandus platyrhynchus</name>
    <name type="common">Svalbard reindeer</name>
    <dbReference type="NCBI Taxonomy" id="3082113"/>
    <lineage>
        <taxon>Eukaryota</taxon>
        <taxon>Metazoa</taxon>
        <taxon>Chordata</taxon>
        <taxon>Craniata</taxon>
        <taxon>Vertebrata</taxon>
        <taxon>Euteleostomi</taxon>
        <taxon>Mammalia</taxon>
        <taxon>Eutheria</taxon>
        <taxon>Laurasiatheria</taxon>
        <taxon>Artiodactyla</taxon>
        <taxon>Ruminantia</taxon>
        <taxon>Pecora</taxon>
        <taxon>Cervidae</taxon>
        <taxon>Odocoileinae</taxon>
        <taxon>Rangifer</taxon>
    </lineage>
</organism>
<name>A0ABN8ZRM8_RANTA</name>